<evidence type="ECO:0000313" key="1">
    <source>
        <dbReference type="EMBL" id="RHD08225.1"/>
    </source>
</evidence>
<gene>
    <name evidence="1" type="ORF">DW811_08040</name>
</gene>
<dbReference type="Proteomes" id="UP000284794">
    <property type="component" value="Unassembled WGS sequence"/>
</dbReference>
<dbReference type="AlphaFoldDB" id="A0A414DCF1"/>
<name>A0A414DCF1_9FIRM</name>
<accession>A0A414DCF1</accession>
<dbReference type="EMBL" id="QSIS01000009">
    <property type="protein sequence ID" value="RHD08225.1"/>
    <property type="molecule type" value="Genomic_DNA"/>
</dbReference>
<sequence length="156" mass="18814">MIVIKRTLNEDEIYNITEAFRLAILDAKYDRRFQYRDRMSNFPRGCCDDASDLLAYYLLEKYNIHTEQGNGVYRDDNPEHTTNHAWLIVNGESYIDITATQFMFCGAFKKDIYVGRSFYFYEELEDVKIYRNCDITRDKRLWKDYQIIMEYLPDDL</sequence>
<evidence type="ECO:0008006" key="3">
    <source>
        <dbReference type="Google" id="ProtNLM"/>
    </source>
</evidence>
<protein>
    <recommendedName>
        <fullName evidence="3">Transglutaminase-like domain-containing protein</fullName>
    </recommendedName>
</protein>
<reference evidence="1 2" key="1">
    <citation type="submission" date="2018-08" db="EMBL/GenBank/DDBJ databases">
        <title>A genome reference for cultivated species of the human gut microbiota.</title>
        <authorList>
            <person name="Zou Y."/>
            <person name="Xue W."/>
            <person name="Luo G."/>
        </authorList>
    </citation>
    <scope>NUCLEOTIDE SEQUENCE [LARGE SCALE GENOMIC DNA]</scope>
    <source>
        <strain evidence="1 2">AM32-2AC</strain>
    </source>
</reference>
<evidence type="ECO:0000313" key="2">
    <source>
        <dbReference type="Proteomes" id="UP000284794"/>
    </source>
</evidence>
<organism evidence="1 2">
    <name type="scientific">Lachnospira eligens</name>
    <dbReference type="NCBI Taxonomy" id="39485"/>
    <lineage>
        <taxon>Bacteria</taxon>
        <taxon>Bacillati</taxon>
        <taxon>Bacillota</taxon>
        <taxon>Clostridia</taxon>
        <taxon>Lachnospirales</taxon>
        <taxon>Lachnospiraceae</taxon>
        <taxon>Lachnospira</taxon>
    </lineage>
</organism>
<proteinExistence type="predicted"/>
<comment type="caution">
    <text evidence="1">The sequence shown here is derived from an EMBL/GenBank/DDBJ whole genome shotgun (WGS) entry which is preliminary data.</text>
</comment>